<comment type="caution">
    <text evidence="11">The sequence shown here is derived from an EMBL/GenBank/DDBJ whole genome shotgun (WGS) entry which is preliminary data.</text>
</comment>
<dbReference type="Pfam" id="PF00069">
    <property type="entry name" value="Pkinase"/>
    <property type="match status" value="1"/>
</dbReference>
<dbReference type="SUPFAM" id="SSF81606">
    <property type="entry name" value="PP2C-like"/>
    <property type="match status" value="1"/>
</dbReference>
<dbReference type="CDD" id="cd14014">
    <property type="entry name" value="STKc_PknB_like"/>
    <property type="match status" value="1"/>
</dbReference>
<evidence type="ECO:0000256" key="4">
    <source>
        <dbReference type="ARBA" id="ARBA00022741"/>
    </source>
</evidence>
<sequence>MNSCDLPPASLHTKLKVSIGQFTSAGVKSINQDAIAYRLPKDSDTVDKGIALAIADGISTSDVSHIASNTAVTAFLDDYFCTSELWSTRTAGERVIQATNSWLCSRARESWRSSDSNKGYVCTLTTMVIKDNLLHIFHVGDSRVYRLNSLGLEKLTNDHRLIVSAEESYLARALGVDEGLKIDYVNVALNKGDIFIAMTDGVYEHMDTVALLSMLHTPDVDLSMAARQITERSLQLGSRDNLSIQLIRIESVANTASLKVVSDTQQLSLPPELKEGDLFDGYQVCRLLHSSSRSKAFLVVDLESQKRLVLKVPALGMTVDEQYLERFLLEEWIARRIHSAHVIKAAPTNRDRHYLYSVTEYIEGQTLEQWIADHPAPDLNEVRAILEQISTGLRAFHRMEMIHQDLKPDNIVIDAHGTVKIIDLGATYVAGVAESQAGMVGATLQGTALYAAPEYFLGEYGSILSDQYSLGVIAYHMLSGEYPYGTNVAKSTTTIAQNRLQYRPLSKPERAIPVWVDMAIAKAVHINPEKRYALISEFIYDLKTPNQRFINRQRPPLLERDPVTFWQWVSAIMTALLIWTAWPQ</sequence>
<evidence type="ECO:0000256" key="2">
    <source>
        <dbReference type="ARBA" id="ARBA00022527"/>
    </source>
</evidence>
<keyword evidence="5 11" id="KW-0418">Kinase</keyword>
<organism evidence="11 12">
    <name type="scientific">Microbulbifer aestuariivivens</name>
    <dbReference type="NCBI Taxonomy" id="1908308"/>
    <lineage>
        <taxon>Bacteria</taxon>
        <taxon>Pseudomonadati</taxon>
        <taxon>Pseudomonadota</taxon>
        <taxon>Gammaproteobacteria</taxon>
        <taxon>Cellvibrionales</taxon>
        <taxon>Microbulbiferaceae</taxon>
        <taxon>Microbulbifer</taxon>
    </lineage>
</organism>
<dbReference type="GO" id="GO:0016301">
    <property type="term" value="F:kinase activity"/>
    <property type="evidence" value="ECO:0007669"/>
    <property type="project" value="UniProtKB-KW"/>
</dbReference>
<evidence type="ECO:0000256" key="6">
    <source>
        <dbReference type="ARBA" id="ARBA00022840"/>
    </source>
</evidence>
<evidence type="ECO:0000256" key="1">
    <source>
        <dbReference type="ARBA" id="ARBA00012513"/>
    </source>
</evidence>
<dbReference type="RefSeq" id="WP_345552130.1">
    <property type="nucleotide sequence ID" value="NZ_BAABRT010000024.1"/>
</dbReference>
<dbReference type="PROSITE" id="PS00108">
    <property type="entry name" value="PROTEIN_KINASE_ST"/>
    <property type="match status" value="1"/>
</dbReference>
<keyword evidence="6" id="KW-0067">ATP-binding</keyword>
<feature type="domain" description="Protein kinase" evidence="9">
    <location>
        <begin position="282"/>
        <end position="550"/>
    </location>
</feature>
<dbReference type="PROSITE" id="PS51746">
    <property type="entry name" value="PPM_2"/>
    <property type="match status" value="1"/>
</dbReference>
<keyword evidence="2" id="KW-0723">Serine/threonine-protein kinase</keyword>
<name>A0ABP9WTS5_9GAMM</name>
<evidence type="ECO:0000259" key="10">
    <source>
        <dbReference type="PROSITE" id="PS51746"/>
    </source>
</evidence>
<dbReference type="InterPro" id="IPR001932">
    <property type="entry name" value="PPM-type_phosphatase-like_dom"/>
</dbReference>
<evidence type="ECO:0000256" key="5">
    <source>
        <dbReference type="ARBA" id="ARBA00022777"/>
    </source>
</evidence>
<dbReference type="SMART" id="SM00331">
    <property type="entry name" value="PP2C_SIG"/>
    <property type="match status" value="1"/>
</dbReference>
<protein>
    <recommendedName>
        <fullName evidence="1">non-specific serine/threonine protein kinase</fullName>
        <ecNumber evidence="1">2.7.11.1</ecNumber>
    </recommendedName>
</protein>
<dbReference type="CDD" id="cd00143">
    <property type="entry name" value="PP2Cc"/>
    <property type="match status" value="1"/>
</dbReference>
<dbReference type="EMBL" id="BAABRT010000024">
    <property type="protein sequence ID" value="GAA5526003.1"/>
    <property type="molecule type" value="Genomic_DNA"/>
</dbReference>
<dbReference type="SUPFAM" id="SSF56112">
    <property type="entry name" value="Protein kinase-like (PK-like)"/>
    <property type="match status" value="1"/>
</dbReference>
<dbReference type="EC" id="2.7.11.1" evidence="1"/>
<dbReference type="Pfam" id="PF13672">
    <property type="entry name" value="PP2C_2"/>
    <property type="match status" value="1"/>
</dbReference>
<comment type="catalytic activity">
    <reaction evidence="8">
        <text>L-seryl-[protein] + ATP = O-phospho-L-seryl-[protein] + ADP + H(+)</text>
        <dbReference type="Rhea" id="RHEA:17989"/>
        <dbReference type="Rhea" id="RHEA-COMP:9863"/>
        <dbReference type="Rhea" id="RHEA-COMP:11604"/>
        <dbReference type="ChEBI" id="CHEBI:15378"/>
        <dbReference type="ChEBI" id="CHEBI:29999"/>
        <dbReference type="ChEBI" id="CHEBI:30616"/>
        <dbReference type="ChEBI" id="CHEBI:83421"/>
        <dbReference type="ChEBI" id="CHEBI:456216"/>
        <dbReference type="EC" id="2.7.11.1"/>
    </reaction>
</comment>
<keyword evidence="12" id="KW-1185">Reference proteome</keyword>
<evidence type="ECO:0000256" key="8">
    <source>
        <dbReference type="ARBA" id="ARBA00048679"/>
    </source>
</evidence>
<gene>
    <name evidence="11" type="primary">pknD_6</name>
    <name evidence="11" type="ORF">Maes01_02589</name>
</gene>
<proteinExistence type="predicted"/>
<accession>A0ABP9WTS5</accession>
<dbReference type="Gene3D" id="1.10.510.10">
    <property type="entry name" value="Transferase(Phosphotransferase) domain 1"/>
    <property type="match status" value="1"/>
</dbReference>
<keyword evidence="4" id="KW-0547">Nucleotide-binding</keyword>
<evidence type="ECO:0000313" key="12">
    <source>
        <dbReference type="Proteomes" id="UP001408594"/>
    </source>
</evidence>
<evidence type="ECO:0000259" key="9">
    <source>
        <dbReference type="PROSITE" id="PS50011"/>
    </source>
</evidence>
<dbReference type="InterPro" id="IPR008271">
    <property type="entry name" value="Ser/Thr_kinase_AS"/>
</dbReference>
<feature type="domain" description="PPM-type phosphatase" evidence="10">
    <location>
        <begin position="18"/>
        <end position="249"/>
    </location>
</feature>
<dbReference type="PANTHER" id="PTHR24356">
    <property type="entry name" value="SERINE/THREONINE-PROTEIN KINASE"/>
    <property type="match status" value="1"/>
</dbReference>
<dbReference type="InterPro" id="IPR011009">
    <property type="entry name" value="Kinase-like_dom_sf"/>
</dbReference>
<dbReference type="Proteomes" id="UP001408594">
    <property type="component" value="Unassembled WGS sequence"/>
</dbReference>
<evidence type="ECO:0000313" key="11">
    <source>
        <dbReference type="EMBL" id="GAA5526003.1"/>
    </source>
</evidence>
<dbReference type="Gene3D" id="3.60.40.10">
    <property type="entry name" value="PPM-type phosphatase domain"/>
    <property type="match status" value="1"/>
</dbReference>
<reference evidence="11 12" key="1">
    <citation type="submission" date="2024-02" db="EMBL/GenBank/DDBJ databases">
        <title>Microbulbifer aestuariivivens NBRC 112533.</title>
        <authorList>
            <person name="Ichikawa N."/>
            <person name="Katano-Makiyama Y."/>
            <person name="Hidaka K."/>
        </authorList>
    </citation>
    <scope>NUCLEOTIDE SEQUENCE [LARGE SCALE GENOMIC DNA]</scope>
    <source>
        <strain evidence="11 12">NBRC 112533</strain>
    </source>
</reference>
<evidence type="ECO:0000256" key="7">
    <source>
        <dbReference type="ARBA" id="ARBA00047899"/>
    </source>
</evidence>
<dbReference type="InterPro" id="IPR050236">
    <property type="entry name" value="Ser_Thr_kinase_AGC"/>
</dbReference>
<comment type="catalytic activity">
    <reaction evidence="7">
        <text>L-threonyl-[protein] + ATP = O-phospho-L-threonyl-[protein] + ADP + H(+)</text>
        <dbReference type="Rhea" id="RHEA:46608"/>
        <dbReference type="Rhea" id="RHEA-COMP:11060"/>
        <dbReference type="Rhea" id="RHEA-COMP:11605"/>
        <dbReference type="ChEBI" id="CHEBI:15378"/>
        <dbReference type="ChEBI" id="CHEBI:30013"/>
        <dbReference type="ChEBI" id="CHEBI:30616"/>
        <dbReference type="ChEBI" id="CHEBI:61977"/>
        <dbReference type="ChEBI" id="CHEBI:456216"/>
        <dbReference type="EC" id="2.7.11.1"/>
    </reaction>
</comment>
<dbReference type="InterPro" id="IPR036457">
    <property type="entry name" value="PPM-type-like_dom_sf"/>
</dbReference>
<evidence type="ECO:0000256" key="3">
    <source>
        <dbReference type="ARBA" id="ARBA00022679"/>
    </source>
</evidence>
<dbReference type="InterPro" id="IPR000719">
    <property type="entry name" value="Prot_kinase_dom"/>
</dbReference>
<dbReference type="SMART" id="SM00220">
    <property type="entry name" value="S_TKc"/>
    <property type="match status" value="1"/>
</dbReference>
<keyword evidence="3" id="KW-0808">Transferase</keyword>
<dbReference type="SMART" id="SM00332">
    <property type="entry name" value="PP2Cc"/>
    <property type="match status" value="1"/>
</dbReference>
<dbReference type="PROSITE" id="PS50011">
    <property type="entry name" value="PROTEIN_KINASE_DOM"/>
    <property type="match status" value="1"/>
</dbReference>